<accession>A0AA38KW83</accession>
<evidence type="ECO:0000256" key="2">
    <source>
        <dbReference type="SAM" id="MobiDB-lite"/>
    </source>
</evidence>
<evidence type="ECO:0000256" key="3">
    <source>
        <dbReference type="SAM" id="Phobius"/>
    </source>
</evidence>
<feature type="transmembrane region" description="Helical" evidence="3">
    <location>
        <begin position="433"/>
        <end position="458"/>
    </location>
</feature>
<proteinExistence type="inferred from homology"/>
<keyword evidence="3" id="KW-0812">Transmembrane</keyword>
<dbReference type="PANTHER" id="PTHR11567">
    <property type="entry name" value="ACID PHOSPHATASE-RELATED"/>
    <property type="match status" value="1"/>
</dbReference>
<evidence type="ECO:0000256" key="1">
    <source>
        <dbReference type="ARBA" id="ARBA00005375"/>
    </source>
</evidence>
<sequence>MDIPNATYKRCNCRHRTSCSLTSSQPHKSTMSNTDSTVLGVIFLIRHGDRQGFYQDPTNYNPANTVITPLGLREEFITGDYFRNIYLNESSPSFIKGINNTIADPNQITVVADAAGEGGVIMNSAEALLQGLFPPDSDYSTTLANGTTIEAPLGGYQYIEIESALAENDVSLEGWTSCAPFDTATAEFYQSAEFNQTAQENSDFFTNLPQYLDGRSDVNLENMWNIFDYMNVNYIHNATFQSKLPPTMLAQARTLAAFHEYGVFTSPQLDGIGNIGFRTMLPGIFEGLSSITNSSDPLKIYYNAIAYKSFFTLFRMTGAVDQSPQLTGLVNYAASVAIEVRQPSSGGEPVLRLQFKNGTQDDAQTTFNWFNTTGDIPVSVFTNFLAPVAINSTADWCKVCSNTEDRGCGAIAAAASQAAIADRVHQRISPVGAGFLGAGLTLFVALCILGALFSLRVLTAGKGKRQSRHSQTRSSRSSDSNSLEKVNA</sequence>
<comment type="caution">
    <text evidence="4">The sequence shown here is derived from an EMBL/GenBank/DDBJ whole genome shotgun (WGS) entry which is preliminary data.</text>
</comment>
<dbReference type="InterPro" id="IPR050645">
    <property type="entry name" value="Histidine_acid_phosphatase"/>
</dbReference>
<dbReference type="AlphaFoldDB" id="A0AA38KW83"/>
<dbReference type="InterPro" id="IPR000560">
    <property type="entry name" value="His_Pase_clade-2"/>
</dbReference>
<keyword evidence="5" id="KW-1185">Reference proteome</keyword>
<evidence type="ECO:0000313" key="5">
    <source>
        <dbReference type="Proteomes" id="UP001163798"/>
    </source>
</evidence>
<dbReference type="GO" id="GO:0016791">
    <property type="term" value="F:phosphatase activity"/>
    <property type="evidence" value="ECO:0007669"/>
    <property type="project" value="TreeGrafter"/>
</dbReference>
<feature type="region of interest" description="Disordered" evidence="2">
    <location>
        <begin position="464"/>
        <end position="488"/>
    </location>
</feature>
<dbReference type="Proteomes" id="UP001163798">
    <property type="component" value="Unassembled WGS sequence"/>
</dbReference>
<comment type="similarity">
    <text evidence="1">Belongs to the histidine acid phosphatase family.</text>
</comment>
<evidence type="ECO:0000313" key="4">
    <source>
        <dbReference type="EMBL" id="KAJ3785562.1"/>
    </source>
</evidence>
<protein>
    <submittedName>
        <fullName evidence="4">Histidine phosphatase superfamily</fullName>
    </submittedName>
</protein>
<reference evidence="4" key="1">
    <citation type="submission" date="2022-08" db="EMBL/GenBank/DDBJ databases">
        <authorList>
            <consortium name="DOE Joint Genome Institute"/>
            <person name="Min B."/>
            <person name="Riley R."/>
            <person name="Sierra-Patev S."/>
            <person name="Naranjo-Ortiz M."/>
            <person name="Looney B."/>
            <person name="Konkel Z."/>
            <person name="Slot J.C."/>
            <person name="Sakamoto Y."/>
            <person name="Steenwyk J.L."/>
            <person name="Rokas A."/>
            <person name="Carro J."/>
            <person name="Camarero S."/>
            <person name="Ferreira P."/>
            <person name="Molpeceres G."/>
            <person name="Ruiz-Duenas F.J."/>
            <person name="Serrano A."/>
            <person name="Henrissat B."/>
            <person name="Drula E."/>
            <person name="Hughes K.W."/>
            <person name="Mata J.L."/>
            <person name="Ishikawa N.K."/>
            <person name="Vargas-Isla R."/>
            <person name="Ushijima S."/>
            <person name="Smith C.A."/>
            <person name="Ahrendt S."/>
            <person name="Andreopoulos W."/>
            <person name="He G."/>
            <person name="Labutti K."/>
            <person name="Lipzen A."/>
            <person name="Ng V."/>
            <person name="Sandor L."/>
            <person name="Barry K."/>
            <person name="Martinez A.T."/>
            <person name="Xiao Y."/>
            <person name="Gibbons J.G."/>
            <person name="Terashima K."/>
            <person name="Hibbett D.S."/>
            <person name="Grigoriev I.V."/>
        </authorList>
    </citation>
    <scope>NUCLEOTIDE SEQUENCE</scope>
    <source>
        <strain evidence="4">TFB10291</strain>
    </source>
</reference>
<name>A0AA38KW83_9AGAR</name>
<dbReference type="PANTHER" id="PTHR11567:SF142">
    <property type="entry name" value="PHOSPHOGLYCERATE MUTASE-LIKE PROTEIN"/>
    <property type="match status" value="1"/>
</dbReference>
<keyword evidence="3" id="KW-1133">Transmembrane helix</keyword>
<dbReference type="InterPro" id="IPR029033">
    <property type="entry name" value="His_PPase_superfam"/>
</dbReference>
<organism evidence="4 5">
    <name type="scientific">Lentinula aff. detonsa</name>
    <dbReference type="NCBI Taxonomy" id="2804958"/>
    <lineage>
        <taxon>Eukaryota</taxon>
        <taxon>Fungi</taxon>
        <taxon>Dikarya</taxon>
        <taxon>Basidiomycota</taxon>
        <taxon>Agaricomycotina</taxon>
        <taxon>Agaricomycetes</taxon>
        <taxon>Agaricomycetidae</taxon>
        <taxon>Agaricales</taxon>
        <taxon>Marasmiineae</taxon>
        <taxon>Omphalotaceae</taxon>
        <taxon>Lentinula</taxon>
    </lineage>
</organism>
<gene>
    <name evidence="4" type="ORF">GGU10DRAFT_354512</name>
</gene>
<dbReference type="EMBL" id="MU793338">
    <property type="protein sequence ID" value="KAJ3785562.1"/>
    <property type="molecule type" value="Genomic_DNA"/>
</dbReference>
<feature type="compositionally biased region" description="Low complexity" evidence="2">
    <location>
        <begin position="472"/>
        <end position="481"/>
    </location>
</feature>
<dbReference type="SUPFAM" id="SSF53254">
    <property type="entry name" value="Phosphoglycerate mutase-like"/>
    <property type="match status" value="1"/>
</dbReference>
<keyword evidence="3" id="KW-0472">Membrane</keyword>
<dbReference type="Gene3D" id="3.40.50.1240">
    <property type="entry name" value="Phosphoglycerate mutase-like"/>
    <property type="match status" value="1"/>
</dbReference>
<dbReference type="Pfam" id="PF00328">
    <property type="entry name" value="His_Phos_2"/>
    <property type="match status" value="1"/>
</dbReference>